<evidence type="ECO:0000313" key="2">
    <source>
        <dbReference type="EMBL" id="MVX55605.1"/>
    </source>
</evidence>
<dbReference type="Proteomes" id="UP000472580">
    <property type="component" value="Unassembled WGS sequence"/>
</dbReference>
<feature type="domain" description="Major tropism determinant N-terminal" evidence="1">
    <location>
        <begin position="6"/>
        <end position="42"/>
    </location>
</feature>
<dbReference type="OrthoDB" id="9810174at2"/>
<organism evidence="2 3">
    <name type="scientific">Parasutterella muris</name>
    <dbReference type="NCBI Taxonomy" id="2565572"/>
    <lineage>
        <taxon>Bacteria</taxon>
        <taxon>Pseudomonadati</taxon>
        <taxon>Pseudomonadota</taxon>
        <taxon>Betaproteobacteria</taxon>
        <taxon>Burkholderiales</taxon>
        <taxon>Sutterellaceae</taxon>
        <taxon>Parasutterella</taxon>
    </lineage>
</organism>
<gene>
    <name evidence="2" type="ORF">E5987_00065</name>
</gene>
<reference evidence="2 3" key="1">
    <citation type="submission" date="2019-12" db="EMBL/GenBank/DDBJ databases">
        <title>Microbes associate with the intestines of laboratory mice.</title>
        <authorList>
            <person name="Navarre W."/>
            <person name="Wong E."/>
        </authorList>
    </citation>
    <scope>NUCLEOTIDE SEQUENCE [LARGE SCALE GENOMIC DNA]</scope>
    <source>
        <strain evidence="2 3">NM82_D38</strain>
    </source>
</reference>
<dbReference type="Pfam" id="PF18454">
    <property type="entry name" value="Mtd_N"/>
    <property type="match status" value="1"/>
</dbReference>
<evidence type="ECO:0000259" key="1">
    <source>
        <dbReference type="Pfam" id="PF18454"/>
    </source>
</evidence>
<dbReference type="EMBL" id="WSRP01000001">
    <property type="protein sequence ID" value="MVX55605.1"/>
    <property type="molecule type" value="Genomic_DNA"/>
</dbReference>
<dbReference type="AlphaFoldDB" id="A0A6L6YD92"/>
<accession>A0A6L6YD92</accession>
<keyword evidence="3" id="KW-1185">Reference proteome</keyword>
<proteinExistence type="predicted"/>
<name>A0A6L6YD92_9BURK</name>
<dbReference type="Gene3D" id="2.10.10.30">
    <property type="match status" value="1"/>
</dbReference>
<sequence length="120" mass="13307">MPLKIIQFRGGTSAEHTSFTGHDREVTVDTTEKRVRVHDGSTAGGHRIAKESEIPTATNQLTNDVYRSSSNLTKLSQLTADVAYWKKSELVNVSQLTNDKKYIAGHCSHCTYCAYCTHCS</sequence>
<comment type="caution">
    <text evidence="2">The sequence shown here is derived from an EMBL/GenBank/DDBJ whole genome shotgun (WGS) entry which is preliminary data.</text>
</comment>
<dbReference type="RefSeq" id="WP_160334042.1">
    <property type="nucleotide sequence ID" value="NZ_WSRP01000001.1"/>
</dbReference>
<evidence type="ECO:0000313" key="3">
    <source>
        <dbReference type="Proteomes" id="UP000472580"/>
    </source>
</evidence>
<protein>
    <recommendedName>
        <fullName evidence="1">Major tropism determinant N-terminal domain-containing protein</fullName>
    </recommendedName>
</protein>
<dbReference type="InterPro" id="IPR041352">
    <property type="entry name" value="Mtd_N"/>
</dbReference>